<keyword evidence="2" id="KW-1185">Reference proteome</keyword>
<organism evidence="1 2">
    <name type="scientific">Funneliformis geosporum</name>
    <dbReference type="NCBI Taxonomy" id="1117311"/>
    <lineage>
        <taxon>Eukaryota</taxon>
        <taxon>Fungi</taxon>
        <taxon>Fungi incertae sedis</taxon>
        <taxon>Mucoromycota</taxon>
        <taxon>Glomeromycotina</taxon>
        <taxon>Glomeromycetes</taxon>
        <taxon>Glomerales</taxon>
        <taxon>Glomeraceae</taxon>
        <taxon>Funneliformis</taxon>
    </lineage>
</organism>
<dbReference type="Proteomes" id="UP001153678">
    <property type="component" value="Unassembled WGS sequence"/>
</dbReference>
<protein>
    <submittedName>
        <fullName evidence="1">7018_t:CDS:1</fullName>
    </submittedName>
</protein>
<evidence type="ECO:0000313" key="2">
    <source>
        <dbReference type="Proteomes" id="UP001153678"/>
    </source>
</evidence>
<comment type="caution">
    <text evidence="1">The sequence shown here is derived from an EMBL/GenBank/DDBJ whole genome shotgun (WGS) entry which is preliminary data.</text>
</comment>
<proteinExistence type="predicted"/>
<evidence type="ECO:0000313" key="1">
    <source>
        <dbReference type="EMBL" id="CAI2192052.1"/>
    </source>
</evidence>
<dbReference type="AlphaFoldDB" id="A0A9W4X7G3"/>
<name>A0A9W4X7G3_9GLOM</name>
<accession>A0A9W4X7G3</accession>
<feature type="non-terminal residue" evidence="1">
    <location>
        <position position="163"/>
    </location>
</feature>
<sequence>MNINVYYLEFLQNNINNQVQLLLDHFQRNNTNNIIPEESDDIILEEDDDNIKETAEPQSDRELARNWENEQVSQIHFHQQTFLGYESIHGTVNGTITDEMFIAESKKEMSVMIKLKDEDRQIFFSVIHSSPNITLEPQGHKNDCPEEDLEENLLQENPEAVFD</sequence>
<dbReference type="EMBL" id="CAMKVN010007975">
    <property type="protein sequence ID" value="CAI2192052.1"/>
    <property type="molecule type" value="Genomic_DNA"/>
</dbReference>
<reference evidence="1" key="1">
    <citation type="submission" date="2022-08" db="EMBL/GenBank/DDBJ databases">
        <authorList>
            <person name="Kallberg Y."/>
            <person name="Tangrot J."/>
            <person name="Rosling A."/>
        </authorList>
    </citation>
    <scope>NUCLEOTIDE SEQUENCE</scope>
    <source>
        <strain evidence="1">Wild A</strain>
    </source>
</reference>
<gene>
    <name evidence="1" type="ORF">FWILDA_LOCUS15382</name>
</gene>